<dbReference type="Proteomes" id="UP000006591">
    <property type="component" value="Chromosome 3"/>
</dbReference>
<proteinExistence type="predicted"/>
<accession>A0A0E0GMT2</accession>
<name>A0A0E0GMT2_ORYNI</name>
<evidence type="ECO:0000256" key="1">
    <source>
        <dbReference type="SAM" id="MobiDB-lite"/>
    </source>
</evidence>
<reference evidence="2" key="2">
    <citation type="submission" date="2018-04" db="EMBL/GenBank/DDBJ databases">
        <title>OnivRS2 (Oryza nivara Reference Sequence Version 2).</title>
        <authorList>
            <person name="Zhang J."/>
            <person name="Kudrna D."/>
            <person name="Lee S."/>
            <person name="Talag J."/>
            <person name="Rajasekar S."/>
            <person name="Welchert J."/>
            <person name="Hsing Y.-I."/>
            <person name="Wing R.A."/>
        </authorList>
    </citation>
    <scope>NUCLEOTIDE SEQUENCE [LARGE SCALE GENOMIC DNA]</scope>
    <source>
        <strain evidence="2">SL10</strain>
    </source>
</reference>
<dbReference type="HOGENOM" id="CLU_2240937_0_0_1"/>
<dbReference type="Gramene" id="ONIVA03G19540.1">
    <property type="protein sequence ID" value="ONIVA03G19540.1"/>
    <property type="gene ID" value="ONIVA03G19540"/>
</dbReference>
<dbReference type="AlphaFoldDB" id="A0A0E0GMT2"/>
<feature type="compositionally biased region" description="Basic and acidic residues" evidence="1">
    <location>
        <begin position="65"/>
        <end position="75"/>
    </location>
</feature>
<sequence length="105" mass="11571">MCLKKSKSPHSPSKSFQESTKPSKNPSSPGAWPPELSHLGAATTATAEAKQAPLRAPAAEEVDGTEEKRRPENRKRGEVRSIFIIIVKIYDLRASIITLKRFKTS</sequence>
<reference evidence="2" key="1">
    <citation type="submission" date="2015-04" db="UniProtKB">
        <authorList>
            <consortium name="EnsemblPlants"/>
        </authorList>
    </citation>
    <scope>IDENTIFICATION</scope>
    <source>
        <strain evidence="2">SL10</strain>
    </source>
</reference>
<protein>
    <submittedName>
        <fullName evidence="2">Uncharacterized protein</fullName>
    </submittedName>
</protein>
<evidence type="ECO:0000313" key="2">
    <source>
        <dbReference type="EnsemblPlants" id="ONIVA03G19540.1"/>
    </source>
</evidence>
<organism evidence="2">
    <name type="scientific">Oryza nivara</name>
    <name type="common">Indian wild rice</name>
    <name type="synonym">Oryza sativa f. spontanea</name>
    <dbReference type="NCBI Taxonomy" id="4536"/>
    <lineage>
        <taxon>Eukaryota</taxon>
        <taxon>Viridiplantae</taxon>
        <taxon>Streptophyta</taxon>
        <taxon>Embryophyta</taxon>
        <taxon>Tracheophyta</taxon>
        <taxon>Spermatophyta</taxon>
        <taxon>Magnoliopsida</taxon>
        <taxon>Liliopsida</taxon>
        <taxon>Poales</taxon>
        <taxon>Poaceae</taxon>
        <taxon>BOP clade</taxon>
        <taxon>Oryzoideae</taxon>
        <taxon>Oryzeae</taxon>
        <taxon>Oryzinae</taxon>
        <taxon>Oryza</taxon>
    </lineage>
</organism>
<keyword evidence="3" id="KW-1185">Reference proteome</keyword>
<feature type="compositionally biased region" description="Polar residues" evidence="1">
    <location>
        <begin position="16"/>
        <end position="28"/>
    </location>
</feature>
<dbReference type="EnsemblPlants" id="ONIVA03G19540.1">
    <property type="protein sequence ID" value="ONIVA03G19540.1"/>
    <property type="gene ID" value="ONIVA03G19540"/>
</dbReference>
<evidence type="ECO:0000313" key="3">
    <source>
        <dbReference type="Proteomes" id="UP000006591"/>
    </source>
</evidence>
<feature type="region of interest" description="Disordered" evidence="1">
    <location>
        <begin position="1"/>
        <end position="75"/>
    </location>
</feature>